<dbReference type="AlphaFoldDB" id="A0A4R1GGX3"/>
<dbReference type="EMBL" id="SMFU01000008">
    <property type="protein sequence ID" value="TCK07338.1"/>
    <property type="molecule type" value="Genomic_DNA"/>
</dbReference>
<organism evidence="1 2">
    <name type="scientific">Marinobacterium mangrovicola</name>
    <dbReference type="NCBI Taxonomy" id="1476959"/>
    <lineage>
        <taxon>Bacteria</taxon>
        <taxon>Pseudomonadati</taxon>
        <taxon>Pseudomonadota</taxon>
        <taxon>Gammaproteobacteria</taxon>
        <taxon>Oceanospirillales</taxon>
        <taxon>Oceanospirillaceae</taxon>
        <taxon>Marinobacterium</taxon>
    </lineage>
</organism>
<proteinExistence type="predicted"/>
<dbReference type="Proteomes" id="UP000294546">
    <property type="component" value="Unassembled WGS sequence"/>
</dbReference>
<accession>A0A4R1GGX3</accession>
<protein>
    <submittedName>
        <fullName evidence="1">Uncharacterized protein</fullName>
    </submittedName>
</protein>
<name>A0A4R1GGX3_9GAMM</name>
<gene>
    <name evidence="1" type="ORF">CLV83_2202</name>
</gene>
<sequence length="66" mass="7644">MLVLKWIRVVSKTVINICGFFCGVGPTDFNSPEKIFLHHRGHNEKRPDAPYVGWADSRFKGIKWKD</sequence>
<evidence type="ECO:0000313" key="1">
    <source>
        <dbReference type="EMBL" id="TCK07338.1"/>
    </source>
</evidence>
<reference evidence="1 2" key="1">
    <citation type="submission" date="2019-03" db="EMBL/GenBank/DDBJ databases">
        <title>Genomic Encyclopedia of Archaeal and Bacterial Type Strains, Phase II (KMG-II): from individual species to whole genera.</title>
        <authorList>
            <person name="Goeker M."/>
        </authorList>
    </citation>
    <scope>NUCLEOTIDE SEQUENCE [LARGE SCALE GENOMIC DNA]</scope>
    <source>
        <strain evidence="1 2">DSM 27697</strain>
    </source>
</reference>
<comment type="caution">
    <text evidence="1">The sequence shown here is derived from an EMBL/GenBank/DDBJ whole genome shotgun (WGS) entry which is preliminary data.</text>
</comment>
<evidence type="ECO:0000313" key="2">
    <source>
        <dbReference type="Proteomes" id="UP000294546"/>
    </source>
</evidence>
<keyword evidence="2" id="KW-1185">Reference proteome</keyword>